<organism evidence="2">
    <name type="scientific">viral metagenome</name>
    <dbReference type="NCBI Taxonomy" id="1070528"/>
    <lineage>
        <taxon>unclassified sequences</taxon>
        <taxon>metagenomes</taxon>
        <taxon>organismal metagenomes</taxon>
    </lineage>
</organism>
<dbReference type="Gene3D" id="3.10.310.30">
    <property type="match status" value="1"/>
</dbReference>
<name>A0A6C0AC43_9ZZZZ</name>
<dbReference type="PANTHER" id="PTHR46922:SF4">
    <property type="entry name" value="DHHA1 DOMAIN PROTEIN"/>
    <property type="match status" value="1"/>
</dbReference>
<dbReference type="EMBL" id="MN740544">
    <property type="protein sequence ID" value="QHS77279.1"/>
    <property type="molecule type" value="Genomic_DNA"/>
</dbReference>
<dbReference type="PANTHER" id="PTHR46922">
    <property type="entry name" value="DHHA1 DOMAIN PROTEIN"/>
    <property type="match status" value="1"/>
</dbReference>
<dbReference type="InterPro" id="IPR038763">
    <property type="entry name" value="DHH_sf"/>
</dbReference>
<protein>
    <recommendedName>
        <fullName evidence="1">DHHA1 domain-containing protein</fullName>
    </recommendedName>
</protein>
<dbReference type="Pfam" id="PF02272">
    <property type="entry name" value="DHHA1"/>
    <property type="match status" value="1"/>
</dbReference>
<sequence>MRVVYHQHCADGEAGLWSFKQRSCMDLTGLILDGQSPGCKNLDLEAILKEPEMPLYFIDICPTEEQLEKLLDTMKEVVILDHHKTNLQTVNKFKDRSNLKAVFDMDRSGCQIAWDYFTDEPRPPFLDYVADRDIWTWKLENSKEINEGMSFYGTDKFDEYYKNWDLWKEQLITTGKIMDVNSLKKIDKIIERGNMFYYQGDPEIKGMVVANTDYNLTSRLGNLICERNPSLKLAVVVSGVDFKDKKYSLSLRSKGFDVSAVAKRFGGGGHNCAAGCKMSFNEFEKNIVIENNEETSKHIKDSNIFNSLFRMFDLFN</sequence>
<dbReference type="GO" id="GO:0003676">
    <property type="term" value="F:nucleic acid binding"/>
    <property type="evidence" value="ECO:0007669"/>
    <property type="project" value="InterPro"/>
</dbReference>
<dbReference type="InterPro" id="IPR003156">
    <property type="entry name" value="DHHA1_dom"/>
</dbReference>
<dbReference type="AlphaFoldDB" id="A0A6C0AC43"/>
<feature type="domain" description="DHHA1" evidence="1">
    <location>
        <begin position="221"/>
        <end position="279"/>
    </location>
</feature>
<dbReference type="SUPFAM" id="SSF64182">
    <property type="entry name" value="DHH phosphoesterases"/>
    <property type="match status" value="1"/>
</dbReference>
<accession>A0A6C0AC43</accession>
<evidence type="ECO:0000313" key="2">
    <source>
        <dbReference type="EMBL" id="QHS77279.1"/>
    </source>
</evidence>
<evidence type="ECO:0000259" key="1">
    <source>
        <dbReference type="Pfam" id="PF02272"/>
    </source>
</evidence>
<reference evidence="2" key="1">
    <citation type="journal article" date="2020" name="Nature">
        <title>Giant virus diversity and host interactions through global metagenomics.</title>
        <authorList>
            <person name="Schulz F."/>
            <person name="Roux S."/>
            <person name="Paez-Espino D."/>
            <person name="Jungbluth S."/>
            <person name="Walsh D.A."/>
            <person name="Denef V.J."/>
            <person name="McMahon K.D."/>
            <person name="Konstantinidis K.T."/>
            <person name="Eloe-Fadrosh E.A."/>
            <person name="Kyrpides N.C."/>
            <person name="Woyke T."/>
        </authorList>
    </citation>
    <scope>NUCLEOTIDE SEQUENCE</scope>
    <source>
        <strain evidence="2">GVMAG-S-1004661-13</strain>
    </source>
</reference>
<proteinExistence type="predicted"/>